<organism evidence="2 3">
    <name type="scientific">Corynebacterium tapiri</name>
    <dbReference type="NCBI Taxonomy" id="1448266"/>
    <lineage>
        <taxon>Bacteria</taxon>
        <taxon>Bacillati</taxon>
        <taxon>Actinomycetota</taxon>
        <taxon>Actinomycetes</taxon>
        <taxon>Mycobacteriales</taxon>
        <taxon>Corynebacteriaceae</taxon>
        <taxon>Corynebacterium</taxon>
    </lineage>
</organism>
<sequence>MAKVKKRFGSIAPDSLWEQFDTCDSTGLDNAYECSGPAVGQFQLFDSKSKAASTTQVLEELRSSTVLEDNGRYIVGWSTLGTSAVITVVDNEEGLVMQQLVSSDIVDPEEHIKKLGLTLPPGDEKGEKAADQAEPKEISEEQKPAH</sequence>
<keyword evidence="3" id="KW-1185">Reference proteome</keyword>
<gene>
    <name evidence="2" type="ORF">FHE74_04110</name>
</gene>
<dbReference type="Proteomes" id="UP000312032">
    <property type="component" value="Unassembled WGS sequence"/>
</dbReference>
<dbReference type="OrthoDB" id="4426945at2"/>
<comment type="caution">
    <text evidence="2">The sequence shown here is derived from an EMBL/GenBank/DDBJ whole genome shotgun (WGS) entry which is preliminary data.</text>
</comment>
<name>A0A5C4U5V2_9CORY</name>
<feature type="region of interest" description="Disordered" evidence="1">
    <location>
        <begin position="114"/>
        <end position="146"/>
    </location>
</feature>
<proteinExistence type="predicted"/>
<accession>A0A5C4U5V2</accession>
<protein>
    <submittedName>
        <fullName evidence="2">Uncharacterized protein</fullName>
    </submittedName>
</protein>
<evidence type="ECO:0000313" key="2">
    <source>
        <dbReference type="EMBL" id="TNL98597.1"/>
    </source>
</evidence>
<dbReference type="EMBL" id="VDHJ01000005">
    <property type="protein sequence ID" value="TNL98597.1"/>
    <property type="molecule type" value="Genomic_DNA"/>
</dbReference>
<feature type="compositionally biased region" description="Basic and acidic residues" evidence="1">
    <location>
        <begin position="122"/>
        <end position="146"/>
    </location>
</feature>
<reference evidence="2 3" key="1">
    <citation type="submission" date="2019-06" db="EMBL/GenBank/DDBJ databases">
        <authorList>
            <person name="Li J."/>
        </authorList>
    </citation>
    <scope>NUCLEOTIDE SEQUENCE [LARGE SCALE GENOMIC DNA]</scope>
    <source>
        <strain evidence="2 3">LMG 28165</strain>
    </source>
</reference>
<evidence type="ECO:0000313" key="3">
    <source>
        <dbReference type="Proteomes" id="UP000312032"/>
    </source>
</evidence>
<dbReference type="AlphaFoldDB" id="A0A5C4U5V2"/>
<evidence type="ECO:0000256" key="1">
    <source>
        <dbReference type="SAM" id="MobiDB-lite"/>
    </source>
</evidence>